<dbReference type="AlphaFoldDB" id="A0ABC8CJS3"/>
<proteinExistence type="predicted"/>
<evidence type="ECO:0000313" key="2">
    <source>
        <dbReference type="Proteomes" id="UP000231994"/>
    </source>
</evidence>
<dbReference type="Proteomes" id="UP000231994">
    <property type="component" value="Chromosome"/>
</dbReference>
<dbReference type="EMBL" id="CP024932">
    <property type="protein sequence ID" value="ATZ08640.1"/>
    <property type="molecule type" value="Genomic_DNA"/>
</dbReference>
<dbReference type="RefSeq" id="WP_100619000.1">
    <property type="nucleotide sequence ID" value="NZ_CP024932.1"/>
</dbReference>
<sequence length="86" mass="9934">MSNTDSIIEQPIEECRQSGNYFVQAVLDKRTGESRIWISPLFEPSHSDPFTVEEINEFIYQLQGARDYAIENFTPVDYTLTQLDNA</sequence>
<protein>
    <submittedName>
        <fullName evidence="1">Uncharacterized protein</fullName>
    </submittedName>
</protein>
<gene>
    <name evidence="1" type="ORF">A9D01_07665</name>
</gene>
<accession>A0ABC8CJS3</accession>
<reference evidence="1 2" key="1">
    <citation type="submission" date="2017-11" db="EMBL/GenBank/DDBJ databases">
        <title>Whole genome sequencing of cultured pathogen.</title>
        <authorList>
            <person name="Hoffmann M."/>
            <person name="Sanchez M."/>
            <person name="Timme R."/>
            <person name="Nudel K."/>
            <person name="Bry L."/>
        </authorList>
    </citation>
    <scope>NUCLEOTIDE SEQUENCE [LARGE SCALE GENOMIC DNA]</scope>
    <source>
        <strain evidence="1 2">216</strain>
    </source>
</reference>
<name>A0ABC8CJS3_CORST</name>
<organism evidence="1 2">
    <name type="scientific">Corynebacterium striatum</name>
    <dbReference type="NCBI Taxonomy" id="43770"/>
    <lineage>
        <taxon>Bacteria</taxon>
        <taxon>Bacillati</taxon>
        <taxon>Actinomycetota</taxon>
        <taxon>Actinomycetes</taxon>
        <taxon>Mycobacteriales</taxon>
        <taxon>Corynebacteriaceae</taxon>
        <taxon>Corynebacterium</taxon>
    </lineage>
</organism>
<evidence type="ECO:0000313" key="1">
    <source>
        <dbReference type="EMBL" id="ATZ08640.1"/>
    </source>
</evidence>